<evidence type="ECO:0000313" key="10">
    <source>
        <dbReference type="Proteomes" id="UP000002280"/>
    </source>
</evidence>
<dbReference type="GeneTree" id="ENSGT01150000286974"/>
<keyword evidence="3" id="KW-1015">Disulfide bond</keyword>
<reference evidence="9" key="3">
    <citation type="submission" date="2025-09" db="UniProtKB">
        <authorList>
            <consortium name="Ensembl"/>
        </authorList>
    </citation>
    <scope>IDENTIFICATION</scope>
</reference>
<sequence length="364" mass="39794">MNMSPTVASLLWLGLCLAQIAAAGAQSLPSMASCPSSSSEQKGTSMAGTPKPFIRAEPGSVVPREAHVRFCCRSTWRSGSFQLWKDGGCSFQINASREQAEGCFPKSVAAAGNYSCRYSRGLHWSELSAPLQLLVTGHFSKPSLRGQPGTVVSAGDTVTLLCQASPTYHNPKMTFFLLKAGVPHPVQRLSPEGDVANFTLPSVKAEDAGSYSCICSVGERSSSPSDALHLEVTGGKDAHPPKPDVLLISDSFWPSFHSLLYLWVWLIFLNYEFNESSEKLLCREEQEEGRMLETGSLPYPPLGFFPNYTINSMCSKYLVDLRYQAGIVMASAGDTKRAREQPLPSRSSQSRRERAQESLLKMHD</sequence>
<feature type="domain" description="Ig-like" evidence="8">
    <location>
        <begin position="142"/>
        <end position="229"/>
    </location>
</feature>
<dbReference type="HOGENOM" id="CLU_021100_1_3_1"/>
<dbReference type="PANTHER" id="PTHR11738:SF157">
    <property type="entry name" value="T-CELL-INTERACTING, ACTIVATING RECEPTOR ON MYELOID CELLS PROTEIN 1"/>
    <property type="match status" value="1"/>
</dbReference>
<feature type="signal peptide" evidence="7">
    <location>
        <begin position="1"/>
        <end position="25"/>
    </location>
</feature>
<keyword evidence="1 7" id="KW-0732">Signal</keyword>
<dbReference type="Pfam" id="PF13927">
    <property type="entry name" value="Ig_3"/>
    <property type="match status" value="1"/>
</dbReference>
<dbReference type="FunFam" id="2.60.40.10:FF:000049">
    <property type="entry name" value="Leukocyte immunoglobulin-like receptor subfamily B member 1"/>
    <property type="match status" value="1"/>
</dbReference>
<dbReference type="eggNOG" id="ENOG502RYEX">
    <property type="taxonomic scope" value="Eukaryota"/>
</dbReference>
<dbReference type="InterPro" id="IPR007110">
    <property type="entry name" value="Ig-like_dom"/>
</dbReference>
<dbReference type="Bgee" id="ENSMODG00000027743">
    <property type="expression patterns" value="Expressed in blood and 14 other cell types or tissues"/>
</dbReference>
<keyword evidence="4" id="KW-0325">Glycoprotein</keyword>
<feature type="compositionally biased region" description="Basic and acidic residues" evidence="6">
    <location>
        <begin position="350"/>
        <end position="364"/>
    </location>
</feature>
<evidence type="ECO:0000256" key="1">
    <source>
        <dbReference type="ARBA" id="ARBA00022729"/>
    </source>
</evidence>
<feature type="region of interest" description="Disordered" evidence="6">
    <location>
        <begin position="34"/>
        <end position="56"/>
    </location>
</feature>
<dbReference type="SUPFAM" id="SSF48726">
    <property type="entry name" value="Immunoglobulin"/>
    <property type="match status" value="2"/>
</dbReference>
<reference evidence="9" key="2">
    <citation type="submission" date="2025-08" db="UniProtKB">
        <authorList>
            <consortium name="Ensembl"/>
        </authorList>
    </citation>
    <scope>IDENTIFICATION</scope>
</reference>
<dbReference type="PROSITE" id="PS50835">
    <property type="entry name" value="IG_LIKE"/>
    <property type="match status" value="1"/>
</dbReference>
<dbReference type="PANTHER" id="PTHR11738">
    <property type="entry name" value="MHC CLASS I NK CELL RECEPTOR"/>
    <property type="match status" value="1"/>
</dbReference>
<name>H9H680_MONDO</name>
<organism evidence="9 10">
    <name type="scientific">Monodelphis domestica</name>
    <name type="common">Gray short-tailed opossum</name>
    <dbReference type="NCBI Taxonomy" id="13616"/>
    <lineage>
        <taxon>Eukaryota</taxon>
        <taxon>Metazoa</taxon>
        <taxon>Chordata</taxon>
        <taxon>Craniata</taxon>
        <taxon>Vertebrata</taxon>
        <taxon>Euteleostomi</taxon>
        <taxon>Mammalia</taxon>
        <taxon>Metatheria</taxon>
        <taxon>Didelphimorphia</taxon>
        <taxon>Didelphidae</taxon>
        <taxon>Monodelphis</taxon>
    </lineage>
</organism>
<accession>H9H680</accession>
<keyword evidence="5" id="KW-0393">Immunoglobulin domain</keyword>
<dbReference type="Ensembl" id="ENSMODT00000008492.3">
    <property type="protein sequence ID" value="ENSMODP00000008326.3"/>
    <property type="gene ID" value="ENSMODG00000027743.2"/>
</dbReference>
<keyword evidence="2" id="KW-0677">Repeat</keyword>
<evidence type="ECO:0000256" key="7">
    <source>
        <dbReference type="SAM" id="SignalP"/>
    </source>
</evidence>
<evidence type="ECO:0000259" key="8">
    <source>
        <dbReference type="PROSITE" id="PS50835"/>
    </source>
</evidence>
<dbReference type="InParanoid" id="H9H680"/>
<dbReference type="GO" id="GO:0002764">
    <property type="term" value="P:immune response-regulating signaling pathway"/>
    <property type="evidence" value="ECO:0000318"/>
    <property type="project" value="GO_Central"/>
</dbReference>
<dbReference type="FunFam" id="2.60.40.10:FF:000033">
    <property type="entry name" value="Killer cell immunoglobulin-like receptor"/>
    <property type="match status" value="1"/>
</dbReference>
<dbReference type="InterPro" id="IPR050412">
    <property type="entry name" value="Ig-like_Receptors_ImmuneReg"/>
</dbReference>
<gene>
    <name evidence="9" type="primary">LOC103095949</name>
</gene>
<keyword evidence="10" id="KW-1185">Reference proteome</keyword>
<dbReference type="AlphaFoldDB" id="H9H680"/>
<dbReference type="InterPro" id="IPR013783">
    <property type="entry name" value="Ig-like_fold"/>
</dbReference>
<evidence type="ECO:0000256" key="3">
    <source>
        <dbReference type="ARBA" id="ARBA00023157"/>
    </source>
</evidence>
<evidence type="ECO:0000256" key="2">
    <source>
        <dbReference type="ARBA" id="ARBA00022737"/>
    </source>
</evidence>
<proteinExistence type="predicted"/>
<evidence type="ECO:0000256" key="4">
    <source>
        <dbReference type="ARBA" id="ARBA00023180"/>
    </source>
</evidence>
<feature type="chain" id="PRO_5023908428" evidence="7">
    <location>
        <begin position="26"/>
        <end position="364"/>
    </location>
</feature>
<evidence type="ECO:0000256" key="6">
    <source>
        <dbReference type="SAM" id="MobiDB-lite"/>
    </source>
</evidence>
<evidence type="ECO:0000313" key="9">
    <source>
        <dbReference type="Ensembl" id="ENSMODP00000008326.3"/>
    </source>
</evidence>
<dbReference type="InterPro" id="IPR036179">
    <property type="entry name" value="Ig-like_dom_sf"/>
</dbReference>
<dbReference type="InterPro" id="IPR003599">
    <property type="entry name" value="Ig_sub"/>
</dbReference>
<protein>
    <submittedName>
        <fullName evidence="9">T-cell-interacting, activating receptor on myeloid cells protein 1-like</fullName>
    </submittedName>
</protein>
<dbReference type="GO" id="GO:0005886">
    <property type="term" value="C:plasma membrane"/>
    <property type="evidence" value="ECO:0000318"/>
    <property type="project" value="GO_Central"/>
</dbReference>
<feature type="region of interest" description="Disordered" evidence="6">
    <location>
        <begin position="334"/>
        <end position="364"/>
    </location>
</feature>
<dbReference type="Proteomes" id="UP000002280">
    <property type="component" value="Unplaced"/>
</dbReference>
<reference evidence="9" key="1">
    <citation type="journal article" date="2007" name="Nature">
        <title>Genome of the marsupial Monodelphis domestica reveals innovation in non-coding sequences.</title>
        <authorList>
            <person name="Mikkelsen T.S."/>
            <person name="Wakefield M.J."/>
            <person name="Aken B."/>
            <person name="Amemiya C.T."/>
            <person name="Chang J.L."/>
            <person name="Duke S."/>
            <person name="Garber M."/>
            <person name="Gentles A.J."/>
            <person name="Goodstadt L."/>
            <person name="Heger A."/>
            <person name="Jurka J."/>
            <person name="Kamal M."/>
            <person name="Mauceli E."/>
            <person name="Searle S.M."/>
            <person name="Sharpe T."/>
            <person name="Baker M.L."/>
            <person name="Batzer M.A."/>
            <person name="Benos P.V."/>
            <person name="Belov K."/>
            <person name="Clamp M."/>
            <person name="Cook A."/>
            <person name="Cuff J."/>
            <person name="Das R."/>
            <person name="Davidow L."/>
            <person name="Deakin J.E."/>
            <person name="Fazzari M.J."/>
            <person name="Glass J.L."/>
            <person name="Grabherr M."/>
            <person name="Greally J.M."/>
            <person name="Gu W."/>
            <person name="Hore T.A."/>
            <person name="Huttley G.A."/>
            <person name="Kleber M."/>
            <person name="Jirtle R.L."/>
            <person name="Koina E."/>
            <person name="Lee J.T."/>
            <person name="Mahony S."/>
            <person name="Marra M.A."/>
            <person name="Miller R.D."/>
            <person name="Nicholls R.D."/>
            <person name="Oda M."/>
            <person name="Papenfuss A.T."/>
            <person name="Parra Z.E."/>
            <person name="Pollock D.D."/>
            <person name="Ray D.A."/>
            <person name="Schein J.E."/>
            <person name="Speed T.P."/>
            <person name="Thompson K."/>
            <person name="VandeBerg J.L."/>
            <person name="Wade C.M."/>
            <person name="Walker J.A."/>
            <person name="Waters P.D."/>
            <person name="Webber C."/>
            <person name="Weidman J.R."/>
            <person name="Xie X."/>
            <person name="Zody M.C."/>
            <person name="Baldwin J."/>
            <person name="Abdouelleil A."/>
            <person name="Abdulkadir J."/>
            <person name="Abebe A."/>
            <person name="Abera B."/>
            <person name="Abreu J."/>
            <person name="Acer S.C."/>
            <person name="Aftuck L."/>
            <person name="Alexander A."/>
            <person name="An P."/>
            <person name="Anderson E."/>
            <person name="Anderson S."/>
            <person name="Arachi H."/>
            <person name="Azer M."/>
            <person name="Bachantsang P."/>
            <person name="Barry A."/>
            <person name="Bayul T."/>
            <person name="Berlin A."/>
            <person name="Bessette D."/>
            <person name="Bloom T."/>
            <person name="Bloom T."/>
            <person name="Boguslavskiy L."/>
            <person name="Bonnet C."/>
            <person name="Boukhgalter B."/>
            <person name="Bourzgui I."/>
            <person name="Brown A."/>
            <person name="Cahill P."/>
            <person name="Channer S."/>
            <person name="Cheshatsang Y."/>
            <person name="Chuda L."/>
            <person name="Citroen M."/>
            <person name="Collymore A."/>
            <person name="Cooke P."/>
            <person name="Costello M."/>
            <person name="D'Aco K."/>
            <person name="Daza R."/>
            <person name="De Haan G."/>
            <person name="DeGray S."/>
            <person name="DeMaso C."/>
            <person name="Dhargay N."/>
            <person name="Dooley K."/>
            <person name="Dooley E."/>
            <person name="Doricent M."/>
            <person name="Dorje P."/>
            <person name="Dorjee K."/>
            <person name="Dupes A."/>
            <person name="Elong R."/>
            <person name="Falk J."/>
            <person name="Farina A."/>
            <person name="Faro S."/>
            <person name="Ferguson D."/>
            <person name="Fisher S."/>
            <person name="Foley C.D."/>
            <person name="Franke A."/>
            <person name="Friedrich D."/>
            <person name="Gadbois L."/>
            <person name="Gearin G."/>
            <person name="Gearin C.R."/>
            <person name="Giannoukos G."/>
            <person name="Goode T."/>
            <person name="Graham J."/>
            <person name="Grandbois E."/>
            <person name="Grewal S."/>
            <person name="Gyaltsen K."/>
            <person name="Hafez N."/>
            <person name="Hagos B."/>
            <person name="Hall J."/>
            <person name="Henson C."/>
            <person name="Hollinger A."/>
            <person name="Honan T."/>
            <person name="Huard M.D."/>
            <person name="Hughes L."/>
            <person name="Hurhula B."/>
            <person name="Husby M.E."/>
            <person name="Kamat A."/>
            <person name="Kanga B."/>
            <person name="Kashin S."/>
            <person name="Khazanovich D."/>
            <person name="Kisner P."/>
            <person name="Lance K."/>
            <person name="Lara M."/>
            <person name="Lee W."/>
            <person name="Lennon N."/>
            <person name="Letendre F."/>
            <person name="LeVine R."/>
            <person name="Lipovsky A."/>
            <person name="Liu X."/>
            <person name="Liu J."/>
            <person name="Liu S."/>
            <person name="Lokyitsang T."/>
            <person name="Lokyitsang Y."/>
            <person name="Lubonja R."/>
            <person name="Lui A."/>
            <person name="MacDonald P."/>
            <person name="Magnisalis V."/>
            <person name="Maru K."/>
            <person name="Matthews C."/>
            <person name="McCusker W."/>
            <person name="McDonough S."/>
            <person name="Mehta T."/>
            <person name="Meldrim J."/>
            <person name="Meneus L."/>
            <person name="Mihai O."/>
            <person name="Mihalev A."/>
            <person name="Mihova T."/>
            <person name="Mittelman R."/>
            <person name="Mlenga V."/>
            <person name="Montmayeur A."/>
            <person name="Mulrain L."/>
            <person name="Navidi A."/>
            <person name="Naylor J."/>
            <person name="Negash T."/>
            <person name="Nguyen T."/>
            <person name="Nguyen N."/>
            <person name="Nicol R."/>
            <person name="Norbu C."/>
            <person name="Norbu N."/>
            <person name="Novod N."/>
            <person name="O'Neill B."/>
            <person name="Osman S."/>
            <person name="Markiewicz E."/>
            <person name="Oyono O.L."/>
            <person name="Patti C."/>
            <person name="Phunkhang P."/>
            <person name="Pierre F."/>
            <person name="Priest M."/>
            <person name="Raghuraman S."/>
            <person name="Rege F."/>
            <person name="Reyes R."/>
            <person name="Rise C."/>
            <person name="Rogov P."/>
            <person name="Ross K."/>
            <person name="Ryan E."/>
            <person name="Settipalli S."/>
            <person name="Shea T."/>
            <person name="Sherpa N."/>
            <person name="Shi L."/>
            <person name="Shih D."/>
            <person name="Sparrow T."/>
            <person name="Spaulding J."/>
            <person name="Stalker J."/>
            <person name="Stange-Thomann N."/>
            <person name="Stavropoulos S."/>
            <person name="Stone C."/>
            <person name="Strader C."/>
            <person name="Tesfaye S."/>
            <person name="Thomson T."/>
            <person name="Thoulutsang Y."/>
            <person name="Thoulutsang D."/>
            <person name="Topham K."/>
            <person name="Topping I."/>
            <person name="Tsamla T."/>
            <person name="Vassiliev H."/>
            <person name="Vo A."/>
            <person name="Wangchuk T."/>
            <person name="Wangdi T."/>
            <person name="Weiand M."/>
            <person name="Wilkinson J."/>
            <person name="Wilson A."/>
            <person name="Yadav S."/>
            <person name="Young G."/>
            <person name="Yu Q."/>
            <person name="Zembek L."/>
            <person name="Zhong D."/>
            <person name="Zimmer A."/>
            <person name="Zwirko Z."/>
            <person name="Jaffe D.B."/>
            <person name="Alvarez P."/>
            <person name="Brockman W."/>
            <person name="Butler J."/>
            <person name="Chin C."/>
            <person name="Gnerre S."/>
            <person name="MacCallum I."/>
            <person name="Graves J.A."/>
            <person name="Ponting C.P."/>
            <person name="Breen M."/>
            <person name="Samollow P.B."/>
            <person name="Lander E.S."/>
            <person name="Lindblad-Toh K."/>
        </authorList>
    </citation>
    <scope>NUCLEOTIDE SEQUENCE [LARGE SCALE GENOMIC DNA]</scope>
</reference>
<dbReference type="SMART" id="SM00409">
    <property type="entry name" value="IG"/>
    <property type="match status" value="1"/>
</dbReference>
<dbReference type="Gene3D" id="2.60.40.10">
    <property type="entry name" value="Immunoglobulins"/>
    <property type="match status" value="2"/>
</dbReference>
<evidence type="ECO:0000256" key="5">
    <source>
        <dbReference type="ARBA" id="ARBA00023319"/>
    </source>
</evidence>